<feature type="compositionally biased region" description="Low complexity" evidence="6">
    <location>
        <begin position="51"/>
        <end position="60"/>
    </location>
</feature>
<keyword evidence="2" id="KW-0805">Transcription regulation</keyword>
<gene>
    <name evidence="8" type="ORF">AG1IA_06702</name>
</gene>
<dbReference type="PANTHER" id="PTHR31845:SF19">
    <property type="entry name" value="TRANSCRIPTION FACTOR DOMAIN-CONTAINING PROTEIN"/>
    <property type="match status" value="1"/>
</dbReference>
<feature type="region of interest" description="Disordered" evidence="6">
    <location>
        <begin position="140"/>
        <end position="189"/>
    </location>
</feature>
<dbReference type="EMBL" id="AFRT01001846">
    <property type="protein sequence ID" value="ELU39267.1"/>
    <property type="molecule type" value="Genomic_DNA"/>
</dbReference>
<dbReference type="CDD" id="cd12148">
    <property type="entry name" value="fungal_TF_MHR"/>
    <property type="match status" value="1"/>
</dbReference>
<proteinExistence type="predicted"/>
<feature type="domain" description="Xylanolytic transcriptional activator regulatory" evidence="7">
    <location>
        <begin position="400"/>
        <end position="512"/>
    </location>
</feature>
<evidence type="ECO:0000256" key="4">
    <source>
        <dbReference type="ARBA" id="ARBA00023163"/>
    </source>
</evidence>
<protein>
    <submittedName>
        <fullName evidence="8">Fungal specific transcription factor domain-containing protein</fullName>
    </submittedName>
</protein>
<dbReference type="Pfam" id="PF04082">
    <property type="entry name" value="Fungal_trans"/>
    <property type="match status" value="1"/>
</dbReference>
<name>L8WR75_THACA</name>
<evidence type="ECO:0000313" key="8">
    <source>
        <dbReference type="EMBL" id="ELU39267.1"/>
    </source>
</evidence>
<dbReference type="GO" id="GO:0000976">
    <property type="term" value="F:transcription cis-regulatory region binding"/>
    <property type="evidence" value="ECO:0007669"/>
    <property type="project" value="TreeGrafter"/>
</dbReference>
<evidence type="ECO:0000313" key="9">
    <source>
        <dbReference type="Proteomes" id="UP000011668"/>
    </source>
</evidence>
<evidence type="ECO:0000256" key="1">
    <source>
        <dbReference type="ARBA" id="ARBA00004123"/>
    </source>
</evidence>
<comment type="caution">
    <text evidence="8">The sequence shown here is derived from an EMBL/GenBank/DDBJ whole genome shotgun (WGS) entry which is preliminary data.</text>
</comment>
<dbReference type="OMA" id="HIMDGSQ"/>
<keyword evidence="3" id="KW-0238">DNA-binding</keyword>
<feature type="compositionally biased region" description="Polar residues" evidence="6">
    <location>
        <begin position="61"/>
        <end position="101"/>
    </location>
</feature>
<dbReference type="GO" id="GO:0008270">
    <property type="term" value="F:zinc ion binding"/>
    <property type="evidence" value="ECO:0007669"/>
    <property type="project" value="InterPro"/>
</dbReference>
<keyword evidence="5" id="KW-0539">Nucleus</keyword>
<evidence type="ECO:0000259" key="7">
    <source>
        <dbReference type="Pfam" id="PF04082"/>
    </source>
</evidence>
<feature type="region of interest" description="Disordered" evidence="6">
    <location>
        <begin position="51"/>
        <end position="101"/>
    </location>
</feature>
<dbReference type="OrthoDB" id="39175at2759"/>
<dbReference type="STRING" id="983506.L8WR75"/>
<dbReference type="PANTHER" id="PTHR31845">
    <property type="entry name" value="FINGER DOMAIN PROTEIN, PUTATIVE-RELATED"/>
    <property type="match status" value="1"/>
</dbReference>
<dbReference type="GO" id="GO:0006351">
    <property type="term" value="P:DNA-templated transcription"/>
    <property type="evidence" value="ECO:0007669"/>
    <property type="project" value="InterPro"/>
</dbReference>
<accession>L8WR75</accession>
<sequence length="886" mass="98672">MNAATMEYAHTNQRRVQPTALTMHPSGTSAYYTQSDPQYITHADPSTWQQQQYYNNPSPQDSARATLSPPNAFNTQGYSSDYLTPSPRSSHPDSWSASSNQWVSPRESPIMASAAAPPAWNANAAEVTWNSGIGSFPPLLPGPKRTLDPRQASLAPTTSSSDQRSTSGASDNDTWAITTARGKRLRTDESQKLKTGMKCTFDPPGSATCQRCRGNGHDCIVEGRKPRKNSEPLEQLSALIDDKQEIIDGLLRIVSRPRTTENTGADTAEVWRWIERAARSLMPAQPSGEDPEVGNEEERLPPDPTPIGLLADLSLNDPEKEDGQTKGMSSSKSQTEEGDDVGVANAEYFRPGPMAHPDLRRIIVERQMVPEILTLKVIAVIAIIDPVIHTVAGVKARCPFLFTVSAFCAIASRYWIERPELYKVLMHYAKSAAATAITDGWKSLEVCQAYLLLSVYPQPAKSWAEDRGWLYLGCAIRLAMDLGLYKQASKTYINETHEREVLNRTRTWLICFNMYVAICPRLGLVSPALATRLGRPTTIPEDYIVRHSREWWRRSKYNGRLDVHLCYYTQLLRTVTRYFSLIYSDPESVSGFNESTEFGPITRAFDDEMEQFKQDAEHAYSTAPESRHPTCQYRLALAVMIQSVDTASEVLRITNEDLPIHEYHRYSPDGRLEPNLLMSQTAAAFLIKLAKPRSVQPPHLTMTETQRETSLVLVEKFIHTLECSAVDDRHSPALYARFLRRIMGKPINTNVEKAQQLQPADNNAVVQSPPARMLTPGPSDMGSAKDEDVLAAMYNLTGDFWDNALLPGTWGITSQIPRADQAQGTGDLVRFSSTRNAAKVGRKTTKQAALISGPVSAPRLMVTALWTQDTRKLLAHLRGPGRRQAR</sequence>
<dbReference type="InterPro" id="IPR007219">
    <property type="entry name" value="XnlR_reg_dom"/>
</dbReference>
<keyword evidence="4" id="KW-0804">Transcription</keyword>
<evidence type="ECO:0000256" key="6">
    <source>
        <dbReference type="SAM" id="MobiDB-lite"/>
    </source>
</evidence>
<dbReference type="GO" id="GO:0000981">
    <property type="term" value="F:DNA-binding transcription factor activity, RNA polymerase II-specific"/>
    <property type="evidence" value="ECO:0007669"/>
    <property type="project" value="TreeGrafter"/>
</dbReference>
<keyword evidence="9" id="KW-1185">Reference proteome</keyword>
<dbReference type="InterPro" id="IPR051089">
    <property type="entry name" value="prtT"/>
</dbReference>
<evidence type="ECO:0000256" key="3">
    <source>
        <dbReference type="ARBA" id="ARBA00023125"/>
    </source>
</evidence>
<evidence type="ECO:0000256" key="5">
    <source>
        <dbReference type="ARBA" id="ARBA00023242"/>
    </source>
</evidence>
<dbReference type="HOGENOM" id="CLU_337117_0_0_1"/>
<reference evidence="8 9" key="1">
    <citation type="journal article" date="2013" name="Nat. Commun.">
        <title>The evolution and pathogenic mechanisms of the rice sheath blight pathogen.</title>
        <authorList>
            <person name="Zheng A."/>
            <person name="Lin R."/>
            <person name="Xu L."/>
            <person name="Qin P."/>
            <person name="Tang C."/>
            <person name="Ai P."/>
            <person name="Zhang D."/>
            <person name="Liu Y."/>
            <person name="Sun Z."/>
            <person name="Feng H."/>
            <person name="Wang Y."/>
            <person name="Chen Y."/>
            <person name="Liang X."/>
            <person name="Fu R."/>
            <person name="Li Q."/>
            <person name="Zhang J."/>
            <person name="Yu X."/>
            <person name="Xie Z."/>
            <person name="Ding L."/>
            <person name="Guan P."/>
            <person name="Tang J."/>
            <person name="Liang Y."/>
            <person name="Wang S."/>
            <person name="Deng Q."/>
            <person name="Li S."/>
            <person name="Zhu J."/>
            <person name="Wang L."/>
            <person name="Liu H."/>
            <person name="Li P."/>
        </authorList>
    </citation>
    <scope>NUCLEOTIDE SEQUENCE [LARGE SCALE GENOMIC DNA]</scope>
    <source>
        <strain evidence="9">AG-1 IA</strain>
    </source>
</reference>
<dbReference type="AlphaFoldDB" id="L8WR75"/>
<dbReference type="GO" id="GO:0005634">
    <property type="term" value="C:nucleus"/>
    <property type="evidence" value="ECO:0007669"/>
    <property type="project" value="UniProtKB-SubCell"/>
</dbReference>
<comment type="subcellular location">
    <subcellularLocation>
        <location evidence="1">Nucleus</location>
    </subcellularLocation>
</comment>
<organism evidence="8 9">
    <name type="scientific">Thanatephorus cucumeris (strain AG1-IA)</name>
    <name type="common">Rice sheath blight fungus</name>
    <name type="synonym">Rhizoctonia solani</name>
    <dbReference type="NCBI Taxonomy" id="983506"/>
    <lineage>
        <taxon>Eukaryota</taxon>
        <taxon>Fungi</taxon>
        <taxon>Dikarya</taxon>
        <taxon>Basidiomycota</taxon>
        <taxon>Agaricomycotina</taxon>
        <taxon>Agaricomycetes</taxon>
        <taxon>Cantharellales</taxon>
        <taxon>Ceratobasidiaceae</taxon>
        <taxon>Rhizoctonia</taxon>
        <taxon>Rhizoctonia solani AG-1</taxon>
    </lineage>
</organism>
<evidence type="ECO:0000256" key="2">
    <source>
        <dbReference type="ARBA" id="ARBA00023015"/>
    </source>
</evidence>
<feature type="compositionally biased region" description="Polar residues" evidence="6">
    <location>
        <begin position="154"/>
        <end position="177"/>
    </location>
</feature>
<feature type="region of interest" description="Disordered" evidence="6">
    <location>
        <begin position="281"/>
        <end position="340"/>
    </location>
</feature>
<dbReference type="Proteomes" id="UP000011668">
    <property type="component" value="Unassembled WGS sequence"/>
</dbReference>